<reference evidence="6" key="1">
    <citation type="submission" date="2025-08" db="UniProtKB">
        <authorList>
            <consortium name="RefSeq"/>
        </authorList>
    </citation>
    <scope>IDENTIFICATION</scope>
</reference>
<organism evidence="5 6">
    <name type="scientific">Microtus ochrogaster</name>
    <name type="common">Prairie vole</name>
    <dbReference type="NCBI Taxonomy" id="79684"/>
    <lineage>
        <taxon>Eukaryota</taxon>
        <taxon>Metazoa</taxon>
        <taxon>Chordata</taxon>
        <taxon>Craniata</taxon>
        <taxon>Vertebrata</taxon>
        <taxon>Euteleostomi</taxon>
        <taxon>Mammalia</taxon>
        <taxon>Eutheria</taxon>
        <taxon>Euarchontoglires</taxon>
        <taxon>Glires</taxon>
        <taxon>Rodentia</taxon>
        <taxon>Myomorpha</taxon>
        <taxon>Muroidea</taxon>
        <taxon>Cricetidae</taxon>
        <taxon>Arvicolinae</taxon>
        <taxon>Microtus</taxon>
    </lineage>
</organism>
<dbReference type="InterPro" id="IPR011009">
    <property type="entry name" value="Kinase-like_dom_sf"/>
</dbReference>
<keyword evidence="2" id="KW-0067">ATP-binding</keyword>
<dbReference type="GeneID" id="101996278"/>
<evidence type="ECO:0000313" key="5">
    <source>
        <dbReference type="Proteomes" id="UP000694915"/>
    </source>
</evidence>
<dbReference type="PROSITE" id="PS50011">
    <property type="entry name" value="PROTEIN_KINASE_DOM"/>
    <property type="match status" value="1"/>
</dbReference>
<dbReference type="CDD" id="cd00180">
    <property type="entry name" value="PKc"/>
    <property type="match status" value="1"/>
</dbReference>
<protein>
    <submittedName>
        <fullName evidence="6">Serine/threonine kinase-like domain-containing protein STKLD1</fullName>
    </submittedName>
</protein>
<evidence type="ECO:0000259" key="4">
    <source>
        <dbReference type="PROSITE" id="PS50011"/>
    </source>
</evidence>
<gene>
    <name evidence="6" type="primary">Stkld1</name>
</gene>
<dbReference type="PANTHER" id="PTHR24363:SF5">
    <property type="entry name" value="SERINE_THREONINE KINASE-LIKE DOMAIN-CONTAINING PROTEIN STKLD1"/>
    <property type="match status" value="1"/>
</dbReference>
<keyword evidence="1" id="KW-0547">Nucleotide-binding</keyword>
<dbReference type="SUPFAM" id="SSF48371">
    <property type="entry name" value="ARM repeat"/>
    <property type="match status" value="1"/>
</dbReference>
<sequence>MAAAAAGSAGGSSALAPAAASTGSARRPALLRRGGSSSCHVGQALKGPRLPRALTLQTPPATLEGPPVALHPTNTPDPAFRSILQEFRPGALGVNLVVVDTEAETENKYMLKQLMSLMKLQHPNISLYHEMFIMWNNEISSLFLCLVMDYYAKGTFQNVMEYKRNRKETIDSEWMHTMLSQLLDAIEYLHQLNIIHRNLKPSNIALVNENYCKLQDLSSQALMTHEAKWNVRAEEDPCHKSWMAPETLKFSFTCKSDIWSLGCIILDMATCSFLDDTEAMHLRKGIRQHPGSLKPILKSMEEKKIPGAEIFCLLLPYMLHINPSDRLGIKDVIRITFMSSSFRNSCVALNMHRQAVPIFITDVLLEGNMANVLDVMQNFSTRPEVQLRALNKLVTMPEEDLGLPWPPELVEEVLNIIKQHERILDILLSTCSLLLRVLGQALAQDSEAEIPRDHFIISFLMNALRSHPESERLITMVYNLLTIISSQGLISEELEEEGLFLLAQEHLDHFQEDRDICLAILSLLWSLLIDAATLDKEPLQKLSVAVTSVLAMHPEDVEMAEAGCAVLWMLSLLGCIKESQFEKVVELFLRSIQLCPGRVLLVNNVCRGLASLAKVSELVAFRIAILEEGSSGLYLLQDIYHLYNDDPEVVENLCMLLAHLASYKEILPELESGGIKDLVRIIRGRFTSSLELISYADTVLQALDAAAHSNPQKQQLEPASEPEAPKVSSPPQKDPIFRP</sequence>
<proteinExistence type="predicted"/>
<name>A0ABM1TXH0_MICOH</name>
<dbReference type="Proteomes" id="UP000694915">
    <property type="component" value="Chromosome 4"/>
</dbReference>
<evidence type="ECO:0000313" key="6">
    <source>
        <dbReference type="RefSeq" id="XP_026634432.1"/>
    </source>
</evidence>
<feature type="domain" description="Protein kinase" evidence="4">
    <location>
        <begin position="25"/>
        <end position="338"/>
    </location>
</feature>
<dbReference type="SUPFAM" id="SSF56112">
    <property type="entry name" value="Protein kinase-like (PK-like)"/>
    <property type="match status" value="1"/>
</dbReference>
<dbReference type="Pfam" id="PF00069">
    <property type="entry name" value="Pkinase"/>
    <property type="match status" value="1"/>
</dbReference>
<dbReference type="Gene3D" id="1.25.10.10">
    <property type="entry name" value="Leucine-rich Repeat Variant"/>
    <property type="match status" value="1"/>
</dbReference>
<keyword evidence="5" id="KW-1185">Reference proteome</keyword>
<evidence type="ECO:0000256" key="1">
    <source>
        <dbReference type="ARBA" id="ARBA00022741"/>
    </source>
</evidence>
<dbReference type="InterPro" id="IPR000719">
    <property type="entry name" value="Prot_kinase_dom"/>
</dbReference>
<dbReference type="PANTHER" id="PTHR24363">
    <property type="entry name" value="SERINE/THREONINE PROTEIN KINASE"/>
    <property type="match status" value="1"/>
</dbReference>
<dbReference type="InterPro" id="IPR011989">
    <property type="entry name" value="ARM-like"/>
</dbReference>
<dbReference type="RefSeq" id="XP_026634432.1">
    <property type="nucleotide sequence ID" value="XM_026778631.1"/>
</dbReference>
<accession>A0ABM1TXH0</accession>
<evidence type="ECO:0000256" key="2">
    <source>
        <dbReference type="ARBA" id="ARBA00022840"/>
    </source>
</evidence>
<feature type="region of interest" description="Disordered" evidence="3">
    <location>
        <begin position="709"/>
        <end position="739"/>
    </location>
</feature>
<evidence type="ECO:0000256" key="3">
    <source>
        <dbReference type="SAM" id="MobiDB-lite"/>
    </source>
</evidence>
<dbReference type="Gene3D" id="1.10.510.10">
    <property type="entry name" value="Transferase(Phosphotransferase) domain 1"/>
    <property type="match status" value="1"/>
</dbReference>
<dbReference type="InterPro" id="IPR016024">
    <property type="entry name" value="ARM-type_fold"/>
</dbReference>